<evidence type="ECO:0000313" key="2">
    <source>
        <dbReference type="Proteomes" id="UP000525623"/>
    </source>
</evidence>
<comment type="caution">
    <text evidence="1">The sequence shown here is derived from an EMBL/GenBank/DDBJ whole genome shotgun (WGS) entry which is preliminary data.</text>
</comment>
<dbReference type="PANTHER" id="PTHR40257">
    <property type="match status" value="1"/>
</dbReference>
<sequence length="140" mass="15350">MATIECTPAALQAAGEALGDAGPVYMVNLVCYRTEAVYEAGSTFPPCSGREAYFQRYAPAFNKVAQGEDYGLFWVGNVHGVLVGSDGEAWDDIVIVRYASFAVLRRILESAAYAEQAAPHRRAALWDWKFIATTQPELPR</sequence>
<proteinExistence type="predicted"/>
<reference evidence="1 2" key="1">
    <citation type="submission" date="2020-04" db="EMBL/GenBank/DDBJ databases">
        <title>Description of novel Gluconacetobacter.</title>
        <authorList>
            <person name="Sombolestani A."/>
        </authorList>
    </citation>
    <scope>NUCLEOTIDE SEQUENCE [LARGE SCALE GENOMIC DNA]</scope>
    <source>
        <strain evidence="1 2">LMG 27725</strain>
    </source>
</reference>
<gene>
    <name evidence="1" type="ORF">HLH29_18385</name>
</gene>
<dbReference type="AlphaFoldDB" id="A0A7W4P8B5"/>
<evidence type="ECO:0000313" key="1">
    <source>
        <dbReference type="EMBL" id="MBB2181092.1"/>
    </source>
</evidence>
<evidence type="ECO:0008006" key="3">
    <source>
        <dbReference type="Google" id="ProtNLM"/>
    </source>
</evidence>
<dbReference type="PANTHER" id="PTHR40257:SF1">
    <property type="entry name" value="DUF1330 DOMAIN-CONTAINING PROTEIN"/>
    <property type="match status" value="1"/>
</dbReference>
<dbReference type="Gene3D" id="3.30.70.100">
    <property type="match status" value="1"/>
</dbReference>
<dbReference type="Proteomes" id="UP000525623">
    <property type="component" value="Unassembled WGS sequence"/>
</dbReference>
<dbReference type="RefSeq" id="WP_182968821.1">
    <property type="nucleotide sequence ID" value="NZ_BAABGC010000020.1"/>
</dbReference>
<organism evidence="1 2">
    <name type="scientific">Gluconacetobacter tumulicola</name>
    <dbReference type="NCBI Taxonomy" id="1017177"/>
    <lineage>
        <taxon>Bacteria</taxon>
        <taxon>Pseudomonadati</taxon>
        <taxon>Pseudomonadota</taxon>
        <taxon>Alphaproteobacteria</taxon>
        <taxon>Acetobacterales</taxon>
        <taxon>Acetobacteraceae</taxon>
        <taxon>Gluconacetobacter</taxon>
    </lineage>
</organism>
<dbReference type="InterPro" id="IPR011008">
    <property type="entry name" value="Dimeric_a/b-barrel"/>
</dbReference>
<accession>A0A7W4P8B5</accession>
<protein>
    <recommendedName>
        <fullName evidence="3">DUF1330 domain-containing protein</fullName>
    </recommendedName>
</protein>
<dbReference type="EMBL" id="JABEQL010000042">
    <property type="protein sequence ID" value="MBB2181092.1"/>
    <property type="molecule type" value="Genomic_DNA"/>
</dbReference>
<keyword evidence="2" id="KW-1185">Reference proteome</keyword>
<dbReference type="SUPFAM" id="SSF54909">
    <property type="entry name" value="Dimeric alpha+beta barrel"/>
    <property type="match status" value="1"/>
</dbReference>
<name>A0A7W4P8B5_9PROT</name>